<accession>A0ABW3M7P7</accession>
<comment type="caution">
    <text evidence="2">The sequence shown here is derived from an EMBL/GenBank/DDBJ whole genome shotgun (WGS) entry which is preliminary data.</text>
</comment>
<protein>
    <submittedName>
        <fullName evidence="2">Type II toxin-antitoxin system RelE/ParE family toxin</fullName>
    </submittedName>
</protein>
<feature type="region of interest" description="Disordered" evidence="1">
    <location>
        <begin position="40"/>
        <end position="63"/>
    </location>
</feature>
<keyword evidence="3" id="KW-1185">Reference proteome</keyword>
<evidence type="ECO:0000256" key="1">
    <source>
        <dbReference type="SAM" id="MobiDB-lite"/>
    </source>
</evidence>
<dbReference type="EMBL" id="JBHTIS010000632">
    <property type="protein sequence ID" value="MFD1046377.1"/>
    <property type="molecule type" value="Genomic_DNA"/>
</dbReference>
<gene>
    <name evidence="2" type="ORF">ACFQ1S_12830</name>
</gene>
<evidence type="ECO:0000313" key="3">
    <source>
        <dbReference type="Proteomes" id="UP001597045"/>
    </source>
</evidence>
<proteinExistence type="predicted"/>
<name>A0ABW3M7P7_9PSEU</name>
<organism evidence="2 3">
    <name type="scientific">Kibdelosporangium lantanae</name>
    <dbReference type="NCBI Taxonomy" id="1497396"/>
    <lineage>
        <taxon>Bacteria</taxon>
        <taxon>Bacillati</taxon>
        <taxon>Actinomycetota</taxon>
        <taxon>Actinomycetes</taxon>
        <taxon>Pseudonocardiales</taxon>
        <taxon>Pseudonocardiaceae</taxon>
        <taxon>Kibdelosporangium</taxon>
    </lineage>
</organism>
<sequence length="117" mass="13211">MSPKRGDQVPQPTTGSEWTIVFGTTEAAKGWQELENQAPGNLRKAWDTMRNDPGPGEPSDRHHQVYGHMATAVFRGRTLARWQIEVTSGGRIWYLIDEERRTVLVVRASTGHPKETE</sequence>
<reference evidence="3" key="1">
    <citation type="journal article" date="2019" name="Int. J. Syst. Evol. Microbiol.">
        <title>The Global Catalogue of Microorganisms (GCM) 10K type strain sequencing project: providing services to taxonomists for standard genome sequencing and annotation.</title>
        <authorList>
            <consortium name="The Broad Institute Genomics Platform"/>
            <consortium name="The Broad Institute Genome Sequencing Center for Infectious Disease"/>
            <person name="Wu L."/>
            <person name="Ma J."/>
        </authorList>
    </citation>
    <scope>NUCLEOTIDE SEQUENCE [LARGE SCALE GENOMIC DNA]</scope>
    <source>
        <strain evidence="3">JCM 31486</strain>
    </source>
</reference>
<dbReference type="Proteomes" id="UP001597045">
    <property type="component" value="Unassembled WGS sequence"/>
</dbReference>
<evidence type="ECO:0000313" key="2">
    <source>
        <dbReference type="EMBL" id="MFD1046377.1"/>
    </source>
</evidence>